<comment type="caution">
    <text evidence="6">The sequence shown here is derived from an EMBL/GenBank/DDBJ whole genome shotgun (WGS) entry which is preliminary data.</text>
</comment>
<sequence length="310" mass="32742">MMALDVLLGMSVFRQAAELGSLAASARAHGLSPEMAGRHLRALEGRIGVRLLNRSTRRLAPTEAGRAYLARCAGILDEIADAEAEAGARGREPRGRLRVAAPLLFGRTVLAPVVEGFLDRWPLVSLELTLGEALVDVSGGAFDLALRLGALPDSALIARRIAAFPLLPVAAPAYLARQGTPAAPDELGRHEALIYTETATPRRWAFSDGNGARRTVEVEGRVGASDVGFLLELALSGRGVLLAPSFAVAPPLADNRLVRLLPDWNARTLPLHVLLPHRGLLPAATRCLVEFLADKLGTSRAGKGPEPAGG</sequence>
<evidence type="ECO:0000259" key="5">
    <source>
        <dbReference type="PROSITE" id="PS50931"/>
    </source>
</evidence>
<dbReference type="InterPro" id="IPR000847">
    <property type="entry name" value="LysR_HTH_N"/>
</dbReference>
<dbReference type="Gene3D" id="3.40.190.290">
    <property type="match status" value="1"/>
</dbReference>
<organism evidence="6 7">
    <name type="scientific">Rhizosaccharibacter radicis</name>
    <dbReference type="NCBI Taxonomy" id="2782605"/>
    <lineage>
        <taxon>Bacteria</taxon>
        <taxon>Pseudomonadati</taxon>
        <taxon>Pseudomonadota</taxon>
        <taxon>Alphaproteobacteria</taxon>
        <taxon>Acetobacterales</taxon>
        <taxon>Acetobacteraceae</taxon>
        <taxon>Rhizosaccharibacter</taxon>
    </lineage>
</organism>
<dbReference type="CDD" id="cd08422">
    <property type="entry name" value="PBP2_CrgA_like"/>
    <property type="match status" value="1"/>
</dbReference>
<dbReference type="Pfam" id="PF03466">
    <property type="entry name" value="LysR_substrate"/>
    <property type="match status" value="1"/>
</dbReference>
<gene>
    <name evidence="6" type="ORF">NFI88_00625</name>
</gene>
<keyword evidence="3" id="KW-0238">DNA-binding</keyword>
<dbReference type="SUPFAM" id="SSF46785">
    <property type="entry name" value="Winged helix' DNA-binding domain"/>
    <property type="match status" value="1"/>
</dbReference>
<evidence type="ECO:0000256" key="3">
    <source>
        <dbReference type="ARBA" id="ARBA00023125"/>
    </source>
</evidence>
<dbReference type="InterPro" id="IPR058163">
    <property type="entry name" value="LysR-type_TF_proteobact-type"/>
</dbReference>
<feature type="domain" description="HTH lysR-type" evidence="5">
    <location>
        <begin position="10"/>
        <end position="62"/>
    </location>
</feature>
<evidence type="ECO:0000256" key="4">
    <source>
        <dbReference type="ARBA" id="ARBA00023163"/>
    </source>
</evidence>
<keyword evidence="2" id="KW-0805">Transcription regulation</keyword>
<dbReference type="PANTHER" id="PTHR30537:SF5">
    <property type="entry name" value="HTH-TYPE TRANSCRIPTIONAL ACTIVATOR TTDR-RELATED"/>
    <property type="match status" value="1"/>
</dbReference>
<dbReference type="Gene3D" id="1.10.10.10">
    <property type="entry name" value="Winged helix-like DNA-binding domain superfamily/Winged helix DNA-binding domain"/>
    <property type="match status" value="1"/>
</dbReference>
<dbReference type="SUPFAM" id="SSF53850">
    <property type="entry name" value="Periplasmic binding protein-like II"/>
    <property type="match status" value="1"/>
</dbReference>
<proteinExistence type="inferred from homology"/>
<accession>A0ABT1VSP7</accession>
<name>A0ABT1VSP7_9PROT</name>
<evidence type="ECO:0000256" key="1">
    <source>
        <dbReference type="ARBA" id="ARBA00009437"/>
    </source>
</evidence>
<dbReference type="PANTHER" id="PTHR30537">
    <property type="entry name" value="HTH-TYPE TRANSCRIPTIONAL REGULATOR"/>
    <property type="match status" value="1"/>
</dbReference>
<evidence type="ECO:0000313" key="7">
    <source>
        <dbReference type="Proteomes" id="UP001524547"/>
    </source>
</evidence>
<dbReference type="PROSITE" id="PS50931">
    <property type="entry name" value="HTH_LYSR"/>
    <property type="match status" value="1"/>
</dbReference>
<keyword evidence="7" id="KW-1185">Reference proteome</keyword>
<dbReference type="InterPro" id="IPR036390">
    <property type="entry name" value="WH_DNA-bd_sf"/>
</dbReference>
<protein>
    <submittedName>
        <fullName evidence="6">LysR family transcriptional regulator</fullName>
    </submittedName>
</protein>
<keyword evidence="4" id="KW-0804">Transcription</keyword>
<dbReference type="InterPro" id="IPR036388">
    <property type="entry name" value="WH-like_DNA-bd_sf"/>
</dbReference>
<dbReference type="InterPro" id="IPR005119">
    <property type="entry name" value="LysR_subst-bd"/>
</dbReference>
<comment type="similarity">
    <text evidence="1">Belongs to the LysR transcriptional regulatory family.</text>
</comment>
<dbReference type="EMBL" id="JAMZEJ010000001">
    <property type="protein sequence ID" value="MCQ8239343.1"/>
    <property type="molecule type" value="Genomic_DNA"/>
</dbReference>
<evidence type="ECO:0000256" key="2">
    <source>
        <dbReference type="ARBA" id="ARBA00023015"/>
    </source>
</evidence>
<dbReference type="Proteomes" id="UP001524547">
    <property type="component" value="Unassembled WGS sequence"/>
</dbReference>
<evidence type="ECO:0000313" key="6">
    <source>
        <dbReference type="EMBL" id="MCQ8239343.1"/>
    </source>
</evidence>
<dbReference type="RefSeq" id="WP_422918086.1">
    <property type="nucleotide sequence ID" value="NZ_JAMZEJ010000001.1"/>
</dbReference>
<dbReference type="Pfam" id="PF00126">
    <property type="entry name" value="HTH_1"/>
    <property type="match status" value="1"/>
</dbReference>
<reference evidence="6 7" key="1">
    <citation type="submission" date="2022-06" db="EMBL/GenBank/DDBJ databases">
        <title>Rhizosaccharibacter gen. nov. sp. nov. KSS12, endophytic bacteria isolated from sugarcane.</title>
        <authorList>
            <person name="Pitiwittayakul N."/>
        </authorList>
    </citation>
    <scope>NUCLEOTIDE SEQUENCE [LARGE SCALE GENOMIC DNA]</scope>
    <source>
        <strain evidence="6 7">KSS12</strain>
    </source>
</reference>